<feature type="region of interest" description="Disordered" evidence="6">
    <location>
        <begin position="286"/>
        <end position="309"/>
    </location>
</feature>
<evidence type="ECO:0000256" key="3">
    <source>
        <dbReference type="ARBA" id="ARBA00023125"/>
    </source>
</evidence>
<evidence type="ECO:0000259" key="7">
    <source>
        <dbReference type="PROSITE" id="PS51294"/>
    </source>
</evidence>
<dbReference type="InterPro" id="IPR017930">
    <property type="entry name" value="Myb_dom"/>
</dbReference>
<dbReference type="InterPro" id="IPR001005">
    <property type="entry name" value="SANT/Myb"/>
</dbReference>
<keyword evidence="9" id="KW-1185">Reference proteome</keyword>
<dbReference type="AlphaFoldDB" id="A0AAV8TAC8"/>
<keyword evidence="4" id="KW-0804">Transcription</keyword>
<comment type="caution">
    <text evidence="8">The sequence shown here is derived from an EMBL/GenBank/DDBJ whole genome shotgun (WGS) entry which is preliminary data.</text>
</comment>
<protein>
    <recommendedName>
        <fullName evidence="7">HTH myb-type domain-containing protein</fullName>
    </recommendedName>
</protein>
<feature type="compositionally biased region" description="Basic and acidic residues" evidence="6">
    <location>
        <begin position="92"/>
        <end position="105"/>
    </location>
</feature>
<dbReference type="NCBIfam" id="TIGR01557">
    <property type="entry name" value="myb_SHAQKYF"/>
    <property type="match status" value="1"/>
</dbReference>
<evidence type="ECO:0000256" key="6">
    <source>
        <dbReference type="SAM" id="MobiDB-lite"/>
    </source>
</evidence>
<gene>
    <name evidence="8" type="ORF">K2173_003513</name>
</gene>
<keyword evidence="5" id="KW-0539">Nucleus</keyword>
<evidence type="ECO:0000313" key="8">
    <source>
        <dbReference type="EMBL" id="KAJ8763731.1"/>
    </source>
</evidence>
<dbReference type="Gene3D" id="1.10.10.60">
    <property type="entry name" value="Homeodomain-like"/>
    <property type="match status" value="1"/>
</dbReference>
<accession>A0AAV8TAC8</accession>
<keyword evidence="3" id="KW-0238">DNA-binding</keyword>
<dbReference type="EMBL" id="JAIWQS010000005">
    <property type="protein sequence ID" value="KAJ8763731.1"/>
    <property type="molecule type" value="Genomic_DNA"/>
</dbReference>
<feature type="region of interest" description="Disordered" evidence="6">
    <location>
        <begin position="1"/>
        <end position="30"/>
    </location>
</feature>
<organism evidence="8 9">
    <name type="scientific">Erythroxylum novogranatense</name>
    <dbReference type="NCBI Taxonomy" id="1862640"/>
    <lineage>
        <taxon>Eukaryota</taxon>
        <taxon>Viridiplantae</taxon>
        <taxon>Streptophyta</taxon>
        <taxon>Embryophyta</taxon>
        <taxon>Tracheophyta</taxon>
        <taxon>Spermatophyta</taxon>
        <taxon>Magnoliopsida</taxon>
        <taxon>eudicotyledons</taxon>
        <taxon>Gunneridae</taxon>
        <taxon>Pentapetalae</taxon>
        <taxon>rosids</taxon>
        <taxon>fabids</taxon>
        <taxon>Malpighiales</taxon>
        <taxon>Erythroxylaceae</taxon>
        <taxon>Erythroxylum</taxon>
    </lineage>
</organism>
<dbReference type="GO" id="GO:0000976">
    <property type="term" value="F:transcription cis-regulatory region binding"/>
    <property type="evidence" value="ECO:0007669"/>
    <property type="project" value="TreeGrafter"/>
</dbReference>
<dbReference type="InterPro" id="IPR044825">
    <property type="entry name" value="GLK1/2-like"/>
</dbReference>
<dbReference type="PROSITE" id="PS51294">
    <property type="entry name" value="HTH_MYB"/>
    <property type="match status" value="1"/>
</dbReference>
<dbReference type="Proteomes" id="UP001159364">
    <property type="component" value="Linkage Group LG05"/>
</dbReference>
<feature type="compositionally biased region" description="Polar residues" evidence="6">
    <location>
        <begin position="1"/>
        <end position="13"/>
    </location>
</feature>
<dbReference type="Pfam" id="PF00249">
    <property type="entry name" value="Myb_DNA-binding"/>
    <property type="match status" value="1"/>
</dbReference>
<evidence type="ECO:0000256" key="5">
    <source>
        <dbReference type="ARBA" id="ARBA00023242"/>
    </source>
</evidence>
<feature type="region of interest" description="Disordered" evidence="6">
    <location>
        <begin position="75"/>
        <end position="163"/>
    </location>
</feature>
<evidence type="ECO:0000256" key="2">
    <source>
        <dbReference type="ARBA" id="ARBA00023015"/>
    </source>
</evidence>
<comment type="subcellular location">
    <subcellularLocation>
        <location evidence="1">Nucleus</location>
    </subcellularLocation>
</comment>
<dbReference type="InterPro" id="IPR009057">
    <property type="entry name" value="Homeodomain-like_sf"/>
</dbReference>
<evidence type="ECO:0000256" key="1">
    <source>
        <dbReference type="ARBA" id="ARBA00004123"/>
    </source>
</evidence>
<dbReference type="GO" id="GO:0003700">
    <property type="term" value="F:DNA-binding transcription factor activity"/>
    <property type="evidence" value="ECO:0007669"/>
    <property type="project" value="InterPro"/>
</dbReference>
<dbReference type="PANTHER" id="PTHR31312:SF1">
    <property type="entry name" value="TRANSCRIPTION ACTIVATOR GLK1"/>
    <property type="match status" value="1"/>
</dbReference>
<feature type="compositionally biased region" description="Low complexity" evidence="6">
    <location>
        <begin position="106"/>
        <end position="119"/>
    </location>
</feature>
<feature type="domain" description="HTH myb-type" evidence="7">
    <location>
        <begin position="157"/>
        <end position="216"/>
    </location>
</feature>
<dbReference type="GO" id="GO:0045893">
    <property type="term" value="P:positive regulation of DNA-templated transcription"/>
    <property type="evidence" value="ECO:0007669"/>
    <property type="project" value="InterPro"/>
</dbReference>
<sequence length="428" mass="47325">MLAVSSLRSTTFSSKDENQEQMESFRPVGNQDFSELADKNLLESIDFDNLFVDINAGDVLPDLEMDPEILAEFSVSPNCDQPELNTSVSNGKVEDNPRKEEEEKISSGSSWSGLDSSLSTRGEDQVVSKRDESSWVMNPVPHKGDKGRKSSTQTKHNQGKKKVDWTPELHGRFVQAVELLGVDKAVPSRILELMGIDCLTRHNIASHLQKYRSHRKHLLAREAEAVGWSQRRQMYGTAAATVGGDMLPWQVPTIGFPPVTLMQHPFRPLHVWGHPSMDQSPIHIWPKHLTPSPSPPPPQSHSWAPLPRNPSYWHQHHRVPSGLTPGTPCLPQSLPATRFATPPVPVIPSHATYKVDPADIGAPTSGQSGHHHPTFDFHPSKESIDAAIGDALSKPWQPLPLKLKAPSLDSVLVELQRRGVTKIPPTAC</sequence>
<evidence type="ECO:0000256" key="4">
    <source>
        <dbReference type="ARBA" id="ARBA00023163"/>
    </source>
</evidence>
<name>A0AAV8TAC8_9ROSI</name>
<feature type="compositionally biased region" description="Basic and acidic residues" evidence="6">
    <location>
        <begin position="121"/>
        <end position="133"/>
    </location>
</feature>
<feature type="compositionally biased region" description="Polar residues" evidence="6">
    <location>
        <begin position="75"/>
        <end position="90"/>
    </location>
</feature>
<dbReference type="FunFam" id="1.10.10.60:FF:000007">
    <property type="entry name" value="Two-component response regulator"/>
    <property type="match status" value="1"/>
</dbReference>
<evidence type="ECO:0000313" key="9">
    <source>
        <dbReference type="Proteomes" id="UP001159364"/>
    </source>
</evidence>
<dbReference type="PANTHER" id="PTHR31312">
    <property type="entry name" value="TRANSCRIPTION ACTIVATOR GLK1"/>
    <property type="match status" value="1"/>
</dbReference>
<reference evidence="8 9" key="1">
    <citation type="submission" date="2021-09" db="EMBL/GenBank/DDBJ databases">
        <title>Genomic insights and catalytic innovation underlie evolution of tropane alkaloids biosynthesis.</title>
        <authorList>
            <person name="Wang Y.-J."/>
            <person name="Tian T."/>
            <person name="Huang J.-P."/>
            <person name="Huang S.-X."/>
        </authorList>
    </citation>
    <scope>NUCLEOTIDE SEQUENCE [LARGE SCALE GENOMIC DNA]</scope>
    <source>
        <strain evidence="8">KIB-2018</strain>
        <tissue evidence="8">Leaf</tissue>
    </source>
</reference>
<proteinExistence type="predicted"/>
<dbReference type="GO" id="GO:0005634">
    <property type="term" value="C:nucleus"/>
    <property type="evidence" value="ECO:0007669"/>
    <property type="project" value="UniProtKB-SubCell"/>
</dbReference>
<keyword evidence="2" id="KW-0805">Transcription regulation</keyword>
<dbReference type="SUPFAM" id="SSF46689">
    <property type="entry name" value="Homeodomain-like"/>
    <property type="match status" value="1"/>
</dbReference>
<dbReference type="InterPro" id="IPR006447">
    <property type="entry name" value="Myb_dom_plants"/>
</dbReference>